<evidence type="ECO:0000313" key="3">
    <source>
        <dbReference type="Proteomes" id="UP000475862"/>
    </source>
</evidence>
<sequence>MHNTESLARDDERAGAATNAVSRVRARGATNRTGSPSPARRRPCSEPDDDRARRATVLTLTYTSRCVRTFDCVGFPASITAVVALNVGDARVDVRETVGSTVGSRGNAVSDARAAAAATAFGNQWSEHDATSLKQYKKNMQKITRKLGTEFRRFLLFRGGYGGFDDDASVSVHLTGKRGHFSAKTNRVVPDGGVQRQRRLSGNHVKQRGVRESVHVLTCCPRAKRDVRGGGGGGDQEKTRTTTNRRARGTNDVERETARAREEPRHTPVEKKDGRKECGAGYVERTWVGVQERRRSWTWGAAAAAAVAGCNSAADWSIKLRNFVGADSAGPPEHSRLVYHIRVFVYALVCARVCVCVCVCCVCVCARRSCACVSDRVFSFVESGRRRNVCPRACVCVRALALARESALCLCVHIFDYYYFFSIIFPPIDRFVYSGSSSSSNNNIVRRPRACRVHCFFADSVVCFRVVIQYGPPLLGESCEMTFRVVLNSP</sequence>
<dbReference type="AlphaFoldDB" id="A0A6G0U487"/>
<evidence type="ECO:0000256" key="1">
    <source>
        <dbReference type="SAM" id="MobiDB-lite"/>
    </source>
</evidence>
<dbReference type="Proteomes" id="UP000475862">
    <property type="component" value="Unassembled WGS sequence"/>
</dbReference>
<feature type="region of interest" description="Disordered" evidence="1">
    <location>
        <begin position="1"/>
        <end position="50"/>
    </location>
</feature>
<protein>
    <submittedName>
        <fullName evidence="2">Uncharacterized protein</fullName>
    </submittedName>
</protein>
<comment type="caution">
    <text evidence="2">The sequence shown here is derived from an EMBL/GenBank/DDBJ whole genome shotgun (WGS) entry which is preliminary data.</text>
</comment>
<dbReference type="EMBL" id="VYZN01000009">
    <property type="protein sequence ID" value="KAE9543036.1"/>
    <property type="molecule type" value="Genomic_DNA"/>
</dbReference>
<name>A0A6G0U487_APHGL</name>
<evidence type="ECO:0000313" key="2">
    <source>
        <dbReference type="EMBL" id="KAE9543036.1"/>
    </source>
</evidence>
<reference evidence="2 3" key="1">
    <citation type="submission" date="2019-08" db="EMBL/GenBank/DDBJ databases">
        <title>The genome of the soybean aphid Biotype 1, its phylome, world population structure and adaptation to the North American continent.</title>
        <authorList>
            <person name="Giordano R."/>
            <person name="Donthu R.K."/>
            <person name="Hernandez A.G."/>
            <person name="Wright C.L."/>
            <person name="Zimin A.V."/>
        </authorList>
    </citation>
    <scope>NUCLEOTIDE SEQUENCE [LARGE SCALE GENOMIC DNA]</scope>
    <source>
        <tissue evidence="2">Whole aphids</tissue>
    </source>
</reference>
<organism evidence="2 3">
    <name type="scientific">Aphis glycines</name>
    <name type="common">Soybean aphid</name>
    <dbReference type="NCBI Taxonomy" id="307491"/>
    <lineage>
        <taxon>Eukaryota</taxon>
        <taxon>Metazoa</taxon>
        <taxon>Ecdysozoa</taxon>
        <taxon>Arthropoda</taxon>
        <taxon>Hexapoda</taxon>
        <taxon>Insecta</taxon>
        <taxon>Pterygota</taxon>
        <taxon>Neoptera</taxon>
        <taxon>Paraneoptera</taxon>
        <taxon>Hemiptera</taxon>
        <taxon>Sternorrhyncha</taxon>
        <taxon>Aphidomorpha</taxon>
        <taxon>Aphidoidea</taxon>
        <taxon>Aphididae</taxon>
        <taxon>Aphidini</taxon>
        <taxon>Aphis</taxon>
        <taxon>Aphis</taxon>
    </lineage>
</organism>
<feature type="compositionally biased region" description="Basic and acidic residues" evidence="1">
    <location>
        <begin position="249"/>
        <end position="274"/>
    </location>
</feature>
<proteinExistence type="predicted"/>
<gene>
    <name evidence="2" type="ORF">AGLY_002947</name>
</gene>
<feature type="region of interest" description="Disordered" evidence="1">
    <location>
        <begin position="224"/>
        <end position="274"/>
    </location>
</feature>
<keyword evidence="3" id="KW-1185">Reference proteome</keyword>
<accession>A0A6G0U487</accession>